<dbReference type="InterPro" id="IPR035986">
    <property type="entry name" value="PKD_dom_sf"/>
</dbReference>
<dbReference type="EMBL" id="LIZY01000084">
    <property type="protein sequence ID" value="KPJ63465.1"/>
    <property type="molecule type" value="Genomic_DNA"/>
</dbReference>
<reference evidence="8 9" key="1">
    <citation type="journal article" date="2015" name="Microbiome">
        <title>Genomic resolution of linkages in carbon, nitrogen, and sulfur cycling among widespread estuary sediment bacteria.</title>
        <authorList>
            <person name="Baker B.J."/>
            <person name="Lazar C.S."/>
            <person name="Teske A.P."/>
            <person name="Dick G.J."/>
        </authorList>
    </citation>
    <scope>NUCLEOTIDE SEQUENCE [LARGE SCALE GENOMIC DNA]</scope>
    <source>
        <strain evidence="8">DG_56</strain>
    </source>
</reference>
<name>A0A0S7XMZ5_9BACT</name>
<evidence type="ECO:0000313" key="9">
    <source>
        <dbReference type="Proteomes" id="UP000052020"/>
    </source>
</evidence>
<dbReference type="PROSITE" id="PS50825">
    <property type="entry name" value="HYR"/>
    <property type="match status" value="1"/>
</dbReference>
<dbReference type="InterPro" id="IPR003410">
    <property type="entry name" value="HYR_dom"/>
</dbReference>
<keyword evidence="3" id="KW-0677">Repeat</keyword>
<feature type="domain" description="HYR" evidence="7">
    <location>
        <begin position="572"/>
        <end position="656"/>
    </location>
</feature>
<keyword evidence="5" id="KW-0472">Membrane</keyword>
<protein>
    <recommendedName>
        <fullName evidence="10">PKD domain-containing protein</fullName>
    </recommendedName>
</protein>
<feature type="domain" description="PKD" evidence="6">
    <location>
        <begin position="320"/>
        <end position="401"/>
    </location>
</feature>
<sequence>MRPECTDGFDYLYDEMAPPLPPGEWVDLTWRRASWDPWERFLSDWRSEIASEEEKTWPTLVVESSDAGLIYLVWWIDGGTWHVPPNYEFTLYDEGTTPNPTGGTPIAMTAPTGQYTFSHSGGTQRRYFHVTVLNPSIGDVPVCDIDYEPAAPTRVDTILFDSNAYDPDGTVVSCIWDFGDGHSDSGLTATHQYTAMDTYAVTVTVTDNDDNTTVCSAEVTVGNAPPACEFTQSWPGYPEQPEPYCGDPMTFTATGSDGDGTVVRYDWNFGDGSVLEDGGNEVTHVFADIGTYNVVCTVTDNDGGTNYCSDFTFPVAPAPPIACFTQGETRANPGQSVSFDASCSTSACTTIQTYTWDFGDGTGAAGVVVSHAWAEGGTYQVTLTAADDEGLFDTETHSIDINFAPTCDVTFLPAEPTIFDVIDFDSHAADSDGTVATCEWDFGDGGTGSGLTASHQYAQPGTYEACVVVTDDEGAPTTCCASVVVINLLPTCSLEFEPATPTCADPMTFTCTASDQDGTVVAYAWDFGDGGTDSGSAIVTHTYAGPGDYTACATVTDDQGGQGTCCIPAAVIDDTGPTISQCASDKTLSGDAACEATIPGLTGEVIASDDCDPSPSITQSPTAGTVVGLGGHPVTITVSDASGNSTTCTATVTVIDDTAPSISQCATDKTLSADGAC</sequence>
<organism evidence="8 9">
    <name type="scientific">candidate division KD3-62 bacterium DG_56</name>
    <dbReference type="NCBI Taxonomy" id="1704032"/>
    <lineage>
        <taxon>Bacteria</taxon>
        <taxon>candidate division KD3-62</taxon>
    </lineage>
</organism>
<dbReference type="Gene3D" id="2.60.40.10">
    <property type="entry name" value="Immunoglobulins"/>
    <property type="match status" value="6"/>
</dbReference>
<feature type="domain" description="PKD" evidence="6">
    <location>
        <begin position="249"/>
        <end position="305"/>
    </location>
</feature>
<dbReference type="GO" id="GO:0006816">
    <property type="term" value="P:calcium ion transport"/>
    <property type="evidence" value="ECO:0007669"/>
    <property type="project" value="TreeGrafter"/>
</dbReference>
<gene>
    <name evidence="8" type="ORF">AMK68_03915</name>
</gene>
<evidence type="ECO:0000256" key="2">
    <source>
        <dbReference type="ARBA" id="ARBA00022692"/>
    </source>
</evidence>
<comment type="caution">
    <text evidence="8">The sequence shown here is derived from an EMBL/GenBank/DDBJ whole genome shotgun (WGS) entry which is preliminary data.</text>
</comment>
<feature type="domain" description="PKD" evidence="6">
    <location>
        <begin position="422"/>
        <end position="485"/>
    </location>
</feature>
<dbReference type="SUPFAM" id="SSF49299">
    <property type="entry name" value="PKD domain"/>
    <property type="match status" value="5"/>
</dbReference>
<feature type="domain" description="PKD" evidence="6">
    <location>
        <begin position="490"/>
        <end position="564"/>
    </location>
</feature>
<feature type="non-terminal residue" evidence="8">
    <location>
        <position position="677"/>
    </location>
</feature>
<evidence type="ECO:0000313" key="8">
    <source>
        <dbReference type="EMBL" id="KPJ63465.1"/>
    </source>
</evidence>
<evidence type="ECO:0000256" key="5">
    <source>
        <dbReference type="ARBA" id="ARBA00023136"/>
    </source>
</evidence>
<keyword evidence="4" id="KW-1133">Transmembrane helix</keyword>
<dbReference type="PANTHER" id="PTHR46730">
    <property type="entry name" value="POLYCYSTIN-1"/>
    <property type="match status" value="1"/>
</dbReference>
<proteinExistence type="predicted"/>
<comment type="subcellular location">
    <subcellularLocation>
        <location evidence="1">Membrane</location>
        <topology evidence="1">Multi-pass membrane protein</topology>
    </subcellularLocation>
</comment>
<accession>A0A0S7XMZ5</accession>
<dbReference type="Proteomes" id="UP000052020">
    <property type="component" value="Unassembled WGS sequence"/>
</dbReference>
<dbReference type="CDD" id="cd00146">
    <property type="entry name" value="PKD"/>
    <property type="match status" value="5"/>
</dbReference>
<evidence type="ECO:0000259" key="7">
    <source>
        <dbReference type="PROSITE" id="PS50825"/>
    </source>
</evidence>
<dbReference type="Pfam" id="PF02494">
    <property type="entry name" value="HYR"/>
    <property type="match status" value="1"/>
</dbReference>
<dbReference type="GO" id="GO:0005886">
    <property type="term" value="C:plasma membrane"/>
    <property type="evidence" value="ECO:0007669"/>
    <property type="project" value="TreeGrafter"/>
</dbReference>
<dbReference type="GO" id="GO:0005261">
    <property type="term" value="F:monoatomic cation channel activity"/>
    <property type="evidence" value="ECO:0007669"/>
    <property type="project" value="TreeGrafter"/>
</dbReference>
<dbReference type="SMART" id="SM00089">
    <property type="entry name" value="PKD"/>
    <property type="match status" value="5"/>
</dbReference>
<evidence type="ECO:0000256" key="3">
    <source>
        <dbReference type="ARBA" id="ARBA00022737"/>
    </source>
</evidence>
<evidence type="ECO:0008006" key="10">
    <source>
        <dbReference type="Google" id="ProtNLM"/>
    </source>
</evidence>
<evidence type="ECO:0000256" key="4">
    <source>
        <dbReference type="ARBA" id="ARBA00022989"/>
    </source>
</evidence>
<dbReference type="PROSITE" id="PS50093">
    <property type="entry name" value="PKD"/>
    <property type="match status" value="5"/>
</dbReference>
<feature type="domain" description="PKD" evidence="6">
    <location>
        <begin position="176"/>
        <end position="221"/>
    </location>
</feature>
<dbReference type="PANTHER" id="PTHR46730:SF4">
    <property type="entry name" value="POLYCYSTIC KIDNEY DISEASE PROTEIN 1-LIKE 1"/>
    <property type="match status" value="1"/>
</dbReference>
<dbReference type="InterPro" id="IPR022409">
    <property type="entry name" value="PKD/Chitinase_dom"/>
</dbReference>
<dbReference type="InterPro" id="IPR000601">
    <property type="entry name" value="PKD_dom"/>
</dbReference>
<evidence type="ECO:0000259" key="6">
    <source>
        <dbReference type="PROSITE" id="PS50093"/>
    </source>
</evidence>
<dbReference type="Pfam" id="PF18911">
    <property type="entry name" value="PKD_4"/>
    <property type="match status" value="5"/>
</dbReference>
<dbReference type="InterPro" id="IPR013783">
    <property type="entry name" value="Ig-like_fold"/>
</dbReference>
<keyword evidence="2" id="KW-0812">Transmembrane</keyword>
<dbReference type="AlphaFoldDB" id="A0A0S7XMZ5"/>
<evidence type="ECO:0000256" key="1">
    <source>
        <dbReference type="ARBA" id="ARBA00004141"/>
    </source>
</evidence>